<feature type="active site" description="Charge relay system" evidence="6">
    <location>
        <position position="148"/>
    </location>
</feature>
<sequence length="282" mass="31321">MEKIDEHKAFGGWQRRYTHASKVCNCDMTFALYVPPQADTQRVPVVYWLSGLTCTDENFVNKAGAQRVAAELGVAVVAPDTSPRGDDVADEDVFDMGKGAGFYVNATQAPWASHYQMYDYVVSELPALLADEFNTTLDLSREAIFGHSMGGHGALVIGLRNIDRFAAISAFSPICAPTEVPWGHKAFPKYLGDDRQAWLAYDATHLLSNADNAEALPPIRVEQGLADNFLDEQLHPHRLEEAAKQVGADVEVNRREGYDHSYFFIASFMEDHLRFLGRHLGV</sequence>
<protein>
    <recommendedName>
        <fullName evidence="5 7">S-formylglutathione hydrolase</fullName>
        <ecNumber evidence="5 7">3.1.2.12</ecNumber>
    </recommendedName>
</protein>
<dbReference type="InterPro" id="IPR029058">
    <property type="entry name" value="AB_hydrolase_fold"/>
</dbReference>
<accession>A0A423PJD8</accession>
<dbReference type="InterPro" id="IPR000801">
    <property type="entry name" value="Esterase-like"/>
</dbReference>
<organism evidence="8 9">
    <name type="scientific">Salinisphaera orenii YIM 95161</name>
    <dbReference type="NCBI Taxonomy" id="1051139"/>
    <lineage>
        <taxon>Bacteria</taxon>
        <taxon>Pseudomonadati</taxon>
        <taxon>Pseudomonadota</taxon>
        <taxon>Gammaproteobacteria</taxon>
        <taxon>Salinisphaerales</taxon>
        <taxon>Salinisphaeraceae</taxon>
        <taxon>Salinisphaera</taxon>
    </lineage>
</organism>
<dbReference type="AlphaFoldDB" id="A0A423PJD8"/>
<evidence type="ECO:0000256" key="6">
    <source>
        <dbReference type="PIRSR" id="PIRSR614186-1"/>
    </source>
</evidence>
<comment type="similarity">
    <text evidence="1 7">Belongs to the esterase D family.</text>
</comment>
<evidence type="ECO:0000313" key="8">
    <source>
        <dbReference type="EMBL" id="ROO25714.1"/>
    </source>
</evidence>
<comment type="function">
    <text evidence="7">Serine hydrolase involved in the detoxification of formaldehyde.</text>
</comment>
<evidence type="ECO:0000256" key="5">
    <source>
        <dbReference type="NCBIfam" id="TIGR02821"/>
    </source>
</evidence>
<reference evidence="8 9" key="1">
    <citation type="submission" date="2013-10" db="EMBL/GenBank/DDBJ databases">
        <title>Salinisphaera halophila YIM 95161 Genome Sequencing.</title>
        <authorList>
            <person name="Lai Q."/>
            <person name="Li C."/>
            <person name="Shao Z."/>
        </authorList>
    </citation>
    <scope>NUCLEOTIDE SEQUENCE [LARGE SCALE GENOMIC DNA]</scope>
    <source>
        <strain evidence="8 9">YIM 95161</strain>
    </source>
</reference>
<keyword evidence="2 7" id="KW-0719">Serine esterase</keyword>
<dbReference type="RefSeq" id="WP_123591981.1">
    <property type="nucleotide sequence ID" value="NZ_AYKF01000110.1"/>
</dbReference>
<dbReference type="InterPro" id="IPR014186">
    <property type="entry name" value="S-formylglutathione_hydrol"/>
</dbReference>
<dbReference type="GO" id="GO:0018738">
    <property type="term" value="F:S-formylglutathione hydrolase activity"/>
    <property type="evidence" value="ECO:0007669"/>
    <property type="project" value="UniProtKB-UniRule"/>
</dbReference>
<dbReference type="OrthoDB" id="9782200at2"/>
<gene>
    <name evidence="8" type="ORF">SAHL_13765</name>
</gene>
<evidence type="ECO:0000256" key="1">
    <source>
        <dbReference type="ARBA" id="ARBA00005622"/>
    </source>
</evidence>
<dbReference type="EMBL" id="AYKF01000110">
    <property type="protein sequence ID" value="ROO25714.1"/>
    <property type="molecule type" value="Genomic_DNA"/>
</dbReference>
<dbReference type="GO" id="GO:0005829">
    <property type="term" value="C:cytosol"/>
    <property type="evidence" value="ECO:0007669"/>
    <property type="project" value="TreeGrafter"/>
</dbReference>
<dbReference type="NCBIfam" id="TIGR02821">
    <property type="entry name" value="fghA_ester_D"/>
    <property type="match status" value="1"/>
</dbReference>
<feature type="active site" description="Charge relay system" evidence="6">
    <location>
        <position position="227"/>
    </location>
</feature>
<dbReference type="PANTHER" id="PTHR10061:SF1">
    <property type="entry name" value="S-FORMYLGLUTATHIONE HYDROLASE YEIG"/>
    <property type="match status" value="1"/>
</dbReference>
<dbReference type="GO" id="GO:0046294">
    <property type="term" value="P:formaldehyde catabolic process"/>
    <property type="evidence" value="ECO:0007669"/>
    <property type="project" value="InterPro"/>
</dbReference>
<dbReference type="GO" id="GO:0052689">
    <property type="term" value="F:carboxylic ester hydrolase activity"/>
    <property type="evidence" value="ECO:0007669"/>
    <property type="project" value="UniProtKB-KW"/>
</dbReference>
<evidence type="ECO:0000256" key="7">
    <source>
        <dbReference type="RuleBase" id="RU363068"/>
    </source>
</evidence>
<dbReference type="PANTHER" id="PTHR10061">
    <property type="entry name" value="S-FORMYLGLUTATHIONE HYDROLASE"/>
    <property type="match status" value="1"/>
</dbReference>
<dbReference type="EC" id="3.1.2.12" evidence="5 7"/>
<evidence type="ECO:0000256" key="3">
    <source>
        <dbReference type="ARBA" id="ARBA00022801"/>
    </source>
</evidence>
<comment type="caution">
    <text evidence="8">The sequence shown here is derived from an EMBL/GenBank/DDBJ whole genome shotgun (WGS) entry which is preliminary data.</text>
</comment>
<proteinExistence type="inferred from homology"/>
<comment type="catalytic activity">
    <reaction evidence="4 7">
        <text>S-formylglutathione + H2O = formate + glutathione + H(+)</text>
        <dbReference type="Rhea" id="RHEA:14961"/>
        <dbReference type="ChEBI" id="CHEBI:15377"/>
        <dbReference type="ChEBI" id="CHEBI:15378"/>
        <dbReference type="ChEBI" id="CHEBI:15740"/>
        <dbReference type="ChEBI" id="CHEBI:57688"/>
        <dbReference type="ChEBI" id="CHEBI:57925"/>
        <dbReference type="EC" id="3.1.2.12"/>
    </reaction>
</comment>
<dbReference type="Gene3D" id="3.40.50.1820">
    <property type="entry name" value="alpha/beta hydrolase"/>
    <property type="match status" value="1"/>
</dbReference>
<dbReference type="Proteomes" id="UP000285123">
    <property type="component" value="Unassembled WGS sequence"/>
</dbReference>
<feature type="active site" description="Charge relay system" evidence="6">
    <location>
        <position position="260"/>
    </location>
</feature>
<name>A0A423PJD8_9GAMM</name>
<dbReference type="Pfam" id="PF00756">
    <property type="entry name" value="Esterase"/>
    <property type="match status" value="1"/>
</dbReference>
<dbReference type="SUPFAM" id="SSF53474">
    <property type="entry name" value="alpha/beta-Hydrolases"/>
    <property type="match status" value="1"/>
</dbReference>
<dbReference type="FunFam" id="3.40.50.1820:FF:000002">
    <property type="entry name" value="S-formylglutathione hydrolase"/>
    <property type="match status" value="1"/>
</dbReference>
<evidence type="ECO:0000313" key="9">
    <source>
        <dbReference type="Proteomes" id="UP000285123"/>
    </source>
</evidence>
<evidence type="ECO:0000256" key="4">
    <source>
        <dbReference type="ARBA" id="ARBA00047590"/>
    </source>
</evidence>
<evidence type="ECO:0000256" key="2">
    <source>
        <dbReference type="ARBA" id="ARBA00022487"/>
    </source>
</evidence>
<keyword evidence="3 7" id="KW-0378">Hydrolase</keyword>